<dbReference type="EMBL" id="BLAY01000263">
    <property type="protein sequence ID" value="GET43863.1"/>
    <property type="molecule type" value="Genomic_DNA"/>
</dbReference>
<evidence type="ECO:0000313" key="1">
    <source>
        <dbReference type="EMBL" id="GET43863.1"/>
    </source>
</evidence>
<accession>A0AAV3XNG2</accession>
<protein>
    <recommendedName>
        <fullName evidence="3">Transposase</fullName>
    </recommendedName>
</protein>
<name>A0AAV3XNG2_9CYAN</name>
<sequence length="54" mass="5630">MVDAVSLHIDGGAIKDGRGRDKARSIFGFVGKMVDAVSLHIDGGVIFVGFLGNL</sequence>
<gene>
    <name evidence="1" type="ORF">MiSe_86890</name>
</gene>
<proteinExistence type="predicted"/>
<dbReference type="AlphaFoldDB" id="A0AAV3XNG2"/>
<evidence type="ECO:0008006" key="3">
    <source>
        <dbReference type="Google" id="ProtNLM"/>
    </source>
</evidence>
<organism evidence="1 2">
    <name type="scientific">Microseira wollei NIES-4236</name>
    <dbReference type="NCBI Taxonomy" id="2530354"/>
    <lineage>
        <taxon>Bacteria</taxon>
        <taxon>Bacillati</taxon>
        <taxon>Cyanobacteriota</taxon>
        <taxon>Cyanophyceae</taxon>
        <taxon>Oscillatoriophycideae</taxon>
        <taxon>Aerosakkonematales</taxon>
        <taxon>Aerosakkonemataceae</taxon>
        <taxon>Microseira</taxon>
    </lineage>
</organism>
<keyword evidence="2" id="KW-1185">Reference proteome</keyword>
<reference evidence="1" key="1">
    <citation type="submission" date="2019-10" db="EMBL/GenBank/DDBJ databases">
        <title>Draft genome sequece of Microseira wollei NIES-4236.</title>
        <authorList>
            <person name="Yamaguchi H."/>
            <person name="Suzuki S."/>
            <person name="Kawachi M."/>
        </authorList>
    </citation>
    <scope>NUCLEOTIDE SEQUENCE</scope>
    <source>
        <strain evidence="1">NIES-4236</strain>
    </source>
</reference>
<comment type="caution">
    <text evidence="1">The sequence shown here is derived from an EMBL/GenBank/DDBJ whole genome shotgun (WGS) entry which is preliminary data.</text>
</comment>
<dbReference type="Proteomes" id="UP001050975">
    <property type="component" value="Unassembled WGS sequence"/>
</dbReference>
<evidence type="ECO:0000313" key="2">
    <source>
        <dbReference type="Proteomes" id="UP001050975"/>
    </source>
</evidence>